<dbReference type="Gene3D" id="3.40.50.720">
    <property type="entry name" value="NAD(P)-binding Rossmann-like Domain"/>
    <property type="match status" value="1"/>
</dbReference>
<proteinExistence type="predicted"/>
<dbReference type="SUPFAM" id="SSF51735">
    <property type="entry name" value="NAD(P)-binding Rossmann-fold domains"/>
    <property type="match status" value="1"/>
</dbReference>
<dbReference type="InterPro" id="IPR036291">
    <property type="entry name" value="NAD(P)-bd_dom_sf"/>
</dbReference>
<dbReference type="InterPro" id="IPR003781">
    <property type="entry name" value="CoA-bd"/>
</dbReference>
<dbReference type="RefSeq" id="WP_271689514.1">
    <property type="nucleotide sequence ID" value="NZ_CP116423.1"/>
</dbReference>
<feature type="domain" description="CoA-binding" evidence="1">
    <location>
        <begin position="10"/>
        <end position="106"/>
    </location>
</feature>
<protein>
    <submittedName>
        <fullName evidence="2">CoA-binding protein</fullName>
    </submittedName>
</protein>
<dbReference type="EMBL" id="CP116423">
    <property type="protein sequence ID" value="WCE71345.1"/>
    <property type="molecule type" value="Genomic_DNA"/>
</dbReference>
<dbReference type="Proteomes" id="UP001210770">
    <property type="component" value="Chromosome"/>
</dbReference>
<dbReference type="PANTHER" id="PTHR33303">
    <property type="entry name" value="CYTOPLASMIC PROTEIN-RELATED"/>
    <property type="match status" value="1"/>
</dbReference>
<organism evidence="2 3">
    <name type="scientific">Sulfitobacter faviae</name>
    <dbReference type="NCBI Taxonomy" id="1775881"/>
    <lineage>
        <taxon>Bacteria</taxon>
        <taxon>Pseudomonadati</taxon>
        <taxon>Pseudomonadota</taxon>
        <taxon>Alphaproteobacteria</taxon>
        <taxon>Rhodobacterales</taxon>
        <taxon>Roseobacteraceae</taxon>
        <taxon>Sulfitobacter</taxon>
    </lineage>
</organism>
<sequence length="137" mass="15051">MTDALIKDVLTRTRRIAVVGVSPNPARPSHYVAEYLAQKGYDVVPVNPVHAGKEVFGKTIVATLAEIDPPVQMVDIFRRSEDVPPVVDEALEAFPELETIWMQMGITNAEAAAKAEARGVDVIQDRCPKMEIPRLMG</sequence>
<gene>
    <name evidence="2" type="ORF">PL336_05770</name>
</gene>
<evidence type="ECO:0000259" key="1">
    <source>
        <dbReference type="SMART" id="SM00881"/>
    </source>
</evidence>
<dbReference type="Pfam" id="PF13380">
    <property type="entry name" value="CoA_binding_2"/>
    <property type="match status" value="1"/>
</dbReference>
<accession>A0AAX3LS05</accession>
<dbReference type="AlphaFoldDB" id="A0AAX3LS05"/>
<evidence type="ECO:0000313" key="3">
    <source>
        <dbReference type="Proteomes" id="UP001210770"/>
    </source>
</evidence>
<dbReference type="SMART" id="SM00881">
    <property type="entry name" value="CoA_binding"/>
    <property type="match status" value="1"/>
</dbReference>
<dbReference type="PANTHER" id="PTHR33303:SF2">
    <property type="entry name" value="COA-BINDING DOMAIN-CONTAINING PROTEIN"/>
    <property type="match status" value="1"/>
</dbReference>
<name>A0AAX3LS05_9RHOB</name>
<reference evidence="2" key="1">
    <citation type="submission" date="2023-01" db="EMBL/GenBank/DDBJ databases">
        <title>Comparative genomic analysis of cold water coral derived Sulfitobacter faviae: insights into their metabolism and habitat adaptation.</title>
        <authorList>
            <person name="Guo Y."/>
            <person name="Lin S."/>
            <person name="Huang Z."/>
            <person name="Tang K."/>
            <person name="Wang X."/>
        </authorList>
    </citation>
    <scope>NUCLEOTIDE SEQUENCE</scope>
    <source>
        <strain evidence="2">SCSIO W_1865</strain>
    </source>
</reference>
<evidence type="ECO:0000313" key="2">
    <source>
        <dbReference type="EMBL" id="WCE71345.1"/>
    </source>
</evidence>